<accession>A0A261QZV4</accession>
<dbReference type="InterPro" id="IPR003593">
    <property type="entry name" value="AAA+_ATPase"/>
</dbReference>
<dbReference type="RefSeq" id="WP_026638719.1">
    <property type="nucleotide sequence ID" value="NZ_NEVK01000006.1"/>
</dbReference>
<keyword evidence="3" id="KW-0547">Nucleotide-binding</keyword>
<dbReference type="GO" id="GO:0016887">
    <property type="term" value="F:ATP hydrolysis activity"/>
    <property type="evidence" value="ECO:0007669"/>
    <property type="project" value="InterPro"/>
</dbReference>
<evidence type="ECO:0000313" key="6">
    <source>
        <dbReference type="EMBL" id="OZI18256.1"/>
    </source>
</evidence>
<keyword evidence="4 6" id="KW-0067">ATP-binding</keyword>
<comment type="caution">
    <text evidence="6">The sequence shown here is derived from an EMBL/GenBank/DDBJ whole genome shotgun (WGS) entry which is preliminary data.</text>
</comment>
<feature type="domain" description="ABC transporter" evidence="5">
    <location>
        <begin position="6"/>
        <end position="247"/>
    </location>
</feature>
<dbReference type="InterPro" id="IPR051120">
    <property type="entry name" value="ABC_AA/LPS_Transport"/>
</dbReference>
<dbReference type="InterPro" id="IPR003439">
    <property type="entry name" value="ABC_transporter-like_ATP-bd"/>
</dbReference>
<dbReference type="InterPro" id="IPR032823">
    <property type="entry name" value="BCA_ABC_TP_C"/>
</dbReference>
<name>A0A261QZV4_9BORD</name>
<dbReference type="Pfam" id="PF00005">
    <property type="entry name" value="ABC_tran"/>
    <property type="match status" value="1"/>
</dbReference>
<keyword evidence="2" id="KW-1003">Cell membrane</keyword>
<evidence type="ECO:0000256" key="3">
    <source>
        <dbReference type="ARBA" id="ARBA00022741"/>
    </source>
</evidence>
<dbReference type="InterPro" id="IPR027417">
    <property type="entry name" value="P-loop_NTPase"/>
</dbReference>
<protein>
    <submittedName>
        <fullName evidence="6">ABC transporter ATP-binding protein</fullName>
    </submittedName>
</protein>
<dbReference type="EMBL" id="NEVK01000006">
    <property type="protein sequence ID" value="OZI18256.1"/>
    <property type="molecule type" value="Genomic_DNA"/>
</dbReference>
<keyword evidence="7" id="KW-1185">Reference proteome</keyword>
<dbReference type="AlphaFoldDB" id="A0A261QZV4"/>
<dbReference type="GO" id="GO:0005886">
    <property type="term" value="C:plasma membrane"/>
    <property type="evidence" value="ECO:0007669"/>
    <property type="project" value="TreeGrafter"/>
</dbReference>
<evidence type="ECO:0000259" key="5">
    <source>
        <dbReference type="PROSITE" id="PS50893"/>
    </source>
</evidence>
<keyword evidence="2" id="KW-0472">Membrane</keyword>
<organism evidence="6 7">
    <name type="scientific">Bordetella genomosp. 7</name>
    <dbReference type="NCBI Taxonomy" id="1416805"/>
    <lineage>
        <taxon>Bacteria</taxon>
        <taxon>Pseudomonadati</taxon>
        <taxon>Pseudomonadota</taxon>
        <taxon>Betaproteobacteria</taxon>
        <taxon>Burkholderiales</taxon>
        <taxon>Alcaligenaceae</taxon>
        <taxon>Bordetella</taxon>
    </lineage>
</organism>
<proteinExistence type="predicted"/>
<sequence length="251" mass="27751">MTTPILAIERLYKSFGATDIIRGVDLQVRDGERHALIGPNGAGKSTLFHLVSGQLAPSSGAIRFEGSDIEGLSPQAINRRGLARSFQITNLFPRLSTFENVRLAVMRAHGLQYAFWKFIDRDARIREDTEKLLELVRLAPRAHILAGEMAYSEQRSLEIAMTLASNPRLILLDEPMAGMSHDETQYTAQLIREIAGGRTLMIVEHDMDVVFSLADRISVLVYGQVIATGSPDEIRAHAGVREAYLGDEAHA</sequence>
<evidence type="ECO:0000256" key="4">
    <source>
        <dbReference type="ARBA" id="ARBA00022840"/>
    </source>
</evidence>
<dbReference type="GO" id="GO:0005524">
    <property type="term" value="F:ATP binding"/>
    <property type="evidence" value="ECO:0007669"/>
    <property type="project" value="UniProtKB-KW"/>
</dbReference>
<dbReference type="Gene3D" id="3.40.50.300">
    <property type="entry name" value="P-loop containing nucleotide triphosphate hydrolases"/>
    <property type="match status" value="1"/>
</dbReference>
<gene>
    <name evidence="6" type="ORF">CAL19_14535</name>
</gene>
<evidence type="ECO:0000256" key="2">
    <source>
        <dbReference type="ARBA" id="ARBA00022475"/>
    </source>
</evidence>
<keyword evidence="1" id="KW-0813">Transport</keyword>
<dbReference type="Pfam" id="PF12399">
    <property type="entry name" value="BCA_ABC_TP_C"/>
    <property type="match status" value="1"/>
</dbReference>
<dbReference type="PANTHER" id="PTHR45772:SF3">
    <property type="entry name" value="ABC TRANSPORTER ATP-BINDING PROTEIN"/>
    <property type="match status" value="1"/>
</dbReference>
<dbReference type="CDD" id="cd03219">
    <property type="entry name" value="ABC_Mj1267_LivG_branched"/>
    <property type="match status" value="1"/>
</dbReference>
<dbReference type="PANTHER" id="PTHR45772">
    <property type="entry name" value="CONSERVED COMPONENT OF ABC TRANSPORTER FOR NATURAL AMINO ACIDS-RELATED"/>
    <property type="match status" value="1"/>
</dbReference>
<dbReference type="SUPFAM" id="SSF52540">
    <property type="entry name" value="P-loop containing nucleoside triphosphate hydrolases"/>
    <property type="match status" value="1"/>
</dbReference>
<evidence type="ECO:0000256" key="1">
    <source>
        <dbReference type="ARBA" id="ARBA00022448"/>
    </source>
</evidence>
<reference evidence="7" key="1">
    <citation type="submission" date="2017-05" db="EMBL/GenBank/DDBJ databases">
        <title>Complete and WGS of Bordetella genogroups.</title>
        <authorList>
            <person name="Spilker T."/>
            <person name="Lipuma J."/>
        </authorList>
    </citation>
    <scope>NUCLEOTIDE SEQUENCE [LARGE SCALE GENOMIC DNA]</scope>
    <source>
        <strain evidence="7">AU18089</strain>
    </source>
</reference>
<dbReference type="Proteomes" id="UP000216947">
    <property type="component" value="Unassembled WGS sequence"/>
</dbReference>
<evidence type="ECO:0000313" key="7">
    <source>
        <dbReference type="Proteomes" id="UP000216947"/>
    </source>
</evidence>
<dbReference type="PROSITE" id="PS50893">
    <property type="entry name" value="ABC_TRANSPORTER_2"/>
    <property type="match status" value="1"/>
</dbReference>
<dbReference type="SMART" id="SM00382">
    <property type="entry name" value="AAA"/>
    <property type="match status" value="1"/>
</dbReference>